<protein>
    <submittedName>
        <fullName evidence="3">T9SS type A sorting domain-containing protein</fullName>
    </submittedName>
</protein>
<evidence type="ECO:0000256" key="1">
    <source>
        <dbReference type="ARBA" id="ARBA00022729"/>
    </source>
</evidence>
<reference evidence="3" key="1">
    <citation type="submission" date="2020-09" db="EMBL/GenBank/DDBJ databases">
        <title>Taishania pollutisoli gen. nov., sp. nov., Isolated from Tetrabromobisphenol A-Contaminated Soil.</title>
        <authorList>
            <person name="Chen Q."/>
        </authorList>
    </citation>
    <scope>NUCLEOTIDE SEQUENCE</scope>
    <source>
        <strain evidence="3">CZZ-1</strain>
    </source>
</reference>
<dbReference type="PANTHER" id="PTHR35580">
    <property type="entry name" value="CELL SURFACE GLYCOPROTEIN (S-LAYER PROTEIN)-LIKE PROTEIN"/>
    <property type="match status" value="1"/>
</dbReference>
<organism evidence="3 4">
    <name type="scientific">Taishania pollutisoli</name>
    <dbReference type="NCBI Taxonomy" id="2766479"/>
    <lineage>
        <taxon>Bacteria</taxon>
        <taxon>Pseudomonadati</taxon>
        <taxon>Bacteroidota</taxon>
        <taxon>Flavobacteriia</taxon>
        <taxon>Flavobacteriales</taxon>
        <taxon>Crocinitomicaceae</taxon>
        <taxon>Taishania</taxon>
    </lineage>
</organism>
<evidence type="ECO:0000259" key="2">
    <source>
        <dbReference type="Pfam" id="PF18962"/>
    </source>
</evidence>
<dbReference type="InterPro" id="IPR052918">
    <property type="entry name" value="Motility_Chemotaxis_Reg"/>
</dbReference>
<proteinExistence type="predicted"/>
<dbReference type="Pfam" id="PF18962">
    <property type="entry name" value="Por_Secre_tail"/>
    <property type="match status" value="1"/>
</dbReference>
<keyword evidence="1" id="KW-0732">Signal</keyword>
<dbReference type="NCBIfam" id="TIGR04183">
    <property type="entry name" value="Por_Secre_tail"/>
    <property type="match status" value="1"/>
</dbReference>
<dbReference type="EMBL" id="JACVEL010000003">
    <property type="protein sequence ID" value="MBC9812020.1"/>
    <property type="molecule type" value="Genomic_DNA"/>
</dbReference>
<dbReference type="AlphaFoldDB" id="A0A8J6PE25"/>
<dbReference type="PANTHER" id="PTHR35580:SF1">
    <property type="entry name" value="PHYTASE-LIKE DOMAIN-CONTAINING PROTEIN"/>
    <property type="match status" value="1"/>
</dbReference>
<dbReference type="InterPro" id="IPR026444">
    <property type="entry name" value="Secre_tail"/>
</dbReference>
<dbReference type="SUPFAM" id="SSF101898">
    <property type="entry name" value="NHL repeat"/>
    <property type="match status" value="1"/>
</dbReference>
<sequence length="797" mass="84650">MKQLITVALMFITGIYAFNQTPQADWVHQYGRSVEGIHIDAVGNIFSVGRFTQTTFGSIPLNYQTGGNCFLYKSDAAGNVLWAKQYAQTSSLPINVVTDVQTDVAGNIYIYGLFSETVEFGSTTLTSSGATDLFLCKLDSNGNVIWAKKYGNSGYDIGYNGNMEVDDNGNVYIGARFQVSITIGSTTYNSAGAEDLIFMKINTAGNVVWSKKFGGIGKDENHGIAIDASGNSYYVGSFANTVAFGSTSLTATGSSDFYIVKLGPTGDVIWAKKMNSTGSGTGIGIKLTDDGIVYVSGTFMGTLSFGGFSVSSSSSSNIDAVFSKLDTNGNVLWLKKVGSTVNAYNSCLAVKPDGNIVLSGEFTGTSVAGSSAGSFDVYVSEYTPAGSFVWAKKFGSTGGDLNRSLAVGPDNAIYVGGSFTGTVSFDSYTLTETSNDEAYLVRLSNCDPTTHTITETACGSFQLNNETYTTSGTYTQVLENAAGCDSTITLNLTINQPTSASIAVTECQSYTWPLNNQTYTSSGTYTHVIPNATNCDSTITLNLTINQSTNSLVAITECESYTWPLNNQTYTTSGTYTHVIPNANNCDSTITLNLTINQPTSSTMTQAACGSYTLNGQTYTTSGTYTQVIPNANNCDSTITLNLTIIEVNTTVTASGIVLTATQSGATYQWIDCDNNDAPIAGATSQSFTPTQNGNYAVTISANGCSETSDCVSVNSVGIETIEQNDWSVYPNPGSGVFTVSPAQVFNDVLIEVYSSLGQLVYESTHSGKEIIINLNEQPNGVYILNINKQPFRVVKF</sequence>
<gene>
    <name evidence="3" type="ORF">H9Y05_05960</name>
</gene>
<evidence type="ECO:0000313" key="4">
    <source>
        <dbReference type="Proteomes" id="UP000652681"/>
    </source>
</evidence>
<accession>A0A8J6PE25</accession>
<comment type="caution">
    <text evidence="3">The sequence shown here is derived from an EMBL/GenBank/DDBJ whole genome shotgun (WGS) entry which is preliminary data.</text>
</comment>
<keyword evidence="4" id="KW-1185">Reference proteome</keyword>
<dbReference type="RefSeq" id="WP_216713758.1">
    <property type="nucleotide sequence ID" value="NZ_JACVEL010000003.1"/>
</dbReference>
<feature type="domain" description="Secretion system C-terminal sorting" evidence="2">
    <location>
        <begin position="729"/>
        <end position="791"/>
    </location>
</feature>
<evidence type="ECO:0000313" key="3">
    <source>
        <dbReference type="EMBL" id="MBC9812020.1"/>
    </source>
</evidence>
<dbReference type="Gene3D" id="2.80.10.50">
    <property type="match status" value="1"/>
</dbReference>
<dbReference type="Proteomes" id="UP000652681">
    <property type="component" value="Unassembled WGS sequence"/>
</dbReference>
<name>A0A8J6PE25_9FLAO</name>